<feature type="site" description="Transition state stabilizer" evidence="10">
    <location>
        <position position="409"/>
    </location>
</feature>
<dbReference type="PRINTS" id="PR00756">
    <property type="entry name" value="ALADIPTASE"/>
</dbReference>
<evidence type="ECO:0000256" key="5">
    <source>
        <dbReference type="ARBA" id="ARBA00022801"/>
    </source>
</evidence>
<organism evidence="15 16">
    <name type="scientific">Kuraishia capsulata CBS 1993</name>
    <dbReference type="NCBI Taxonomy" id="1382522"/>
    <lineage>
        <taxon>Eukaryota</taxon>
        <taxon>Fungi</taxon>
        <taxon>Dikarya</taxon>
        <taxon>Ascomycota</taxon>
        <taxon>Saccharomycotina</taxon>
        <taxon>Pichiomycetes</taxon>
        <taxon>Pichiales</taxon>
        <taxon>Pichiaceae</taxon>
        <taxon>Kuraishia</taxon>
    </lineage>
</organism>
<keyword evidence="3 11" id="KW-0645">Protease</keyword>
<feature type="domain" description="ERAP1-like C-terminal" evidence="13">
    <location>
        <begin position="542"/>
        <end position="844"/>
    </location>
</feature>
<evidence type="ECO:0000256" key="1">
    <source>
        <dbReference type="ARBA" id="ARBA00010136"/>
    </source>
</evidence>
<dbReference type="EMBL" id="HG793126">
    <property type="protein sequence ID" value="CDK25436.1"/>
    <property type="molecule type" value="Genomic_DNA"/>
</dbReference>
<keyword evidence="7 11" id="KW-0482">Metalloprotease</keyword>
<dbReference type="FunFam" id="2.60.40.1730:FF:000002">
    <property type="entry name" value="Aminopeptidase"/>
    <property type="match status" value="1"/>
</dbReference>
<dbReference type="InterPro" id="IPR050344">
    <property type="entry name" value="Peptidase_M1_aminopeptidases"/>
</dbReference>
<dbReference type="Gene3D" id="1.10.390.10">
    <property type="entry name" value="Neutral Protease Domain 2"/>
    <property type="match status" value="1"/>
</dbReference>
<dbReference type="FunFam" id="1.10.390.10:FF:000001">
    <property type="entry name" value="Aminopeptidase"/>
    <property type="match status" value="1"/>
</dbReference>
<keyword evidence="5 11" id="KW-0378">Hydrolase</keyword>
<dbReference type="Proteomes" id="UP000019384">
    <property type="component" value="Unassembled WGS sequence"/>
</dbReference>
<evidence type="ECO:0000256" key="9">
    <source>
        <dbReference type="PIRSR" id="PIRSR634016-3"/>
    </source>
</evidence>
<name>W6MHH6_9ASCO</name>
<dbReference type="GO" id="GO:0042277">
    <property type="term" value="F:peptide binding"/>
    <property type="evidence" value="ECO:0007669"/>
    <property type="project" value="TreeGrafter"/>
</dbReference>
<dbReference type="InterPro" id="IPR045357">
    <property type="entry name" value="Aminopeptidase_N-like_N"/>
</dbReference>
<proteinExistence type="inferred from homology"/>
<dbReference type="GO" id="GO:0043171">
    <property type="term" value="P:peptide catabolic process"/>
    <property type="evidence" value="ECO:0007669"/>
    <property type="project" value="TreeGrafter"/>
</dbReference>
<feature type="binding site" evidence="9">
    <location>
        <position position="323"/>
    </location>
    <ligand>
        <name>Zn(2+)</name>
        <dbReference type="ChEBI" id="CHEBI:29105"/>
        <note>catalytic</note>
    </ligand>
</feature>
<dbReference type="PANTHER" id="PTHR11533">
    <property type="entry name" value="PROTEASE M1 ZINC METALLOPROTEASE"/>
    <property type="match status" value="1"/>
</dbReference>
<comment type="cofactor">
    <cofactor evidence="9 11">
        <name>Zn(2+)</name>
        <dbReference type="ChEBI" id="CHEBI:29105"/>
    </cofactor>
    <text evidence="9 11">Binds 1 zinc ion per subunit.</text>
</comment>
<evidence type="ECO:0000259" key="12">
    <source>
        <dbReference type="Pfam" id="PF01433"/>
    </source>
</evidence>
<evidence type="ECO:0000256" key="2">
    <source>
        <dbReference type="ARBA" id="ARBA00022438"/>
    </source>
</evidence>
<dbReference type="Pfam" id="PF17900">
    <property type="entry name" value="Peptidase_M1_N"/>
    <property type="match status" value="1"/>
</dbReference>
<feature type="binding site" evidence="9">
    <location>
        <position position="346"/>
    </location>
    <ligand>
        <name>Zn(2+)</name>
        <dbReference type="ChEBI" id="CHEBI:29105"/>
        <note>catalytic</note>
    </ligand>
</feature>
<dbReference type="Pfam" id="PF11838">
    <property type="entry name" value="ERAP1_C"/>
    <property type="match status" value="1"/>
</dbReference>
<dbReference type="InterPro" id="IPR027268">
    <property type="entry name" value="Peptidase_M4/M1_CTD_sf"/>
</dbReference>
<keyword evidence="6 9" id="KW-0862">Zinc</keyword>
<feature type="active site" description="Proton acceptor" evidence="8">
    <location>
        <position position="324"/>
    </location>
</feature>
<dbReference type="CDD" id="cd09601">
    <property type="entry name" value="M1_APN-Q_like"/>
    <property type="match status" value="1"/>
</dbReference>
<dbReference type="PANTHER" id="PTHR11533:SF171">
    <property type="entry name" value="AMINOPEPTIDASE"/>
    <property type="match status" value="1"/>
</dbReference>
<evidence type="ECO:0000256" key="11">
    <source>
        <dbReference type="RuleBase" id="RU364040"/>
    </source>
</evidence>
<dbReference type="Pfam" id="PF01433">
    <property type="entry name" value="Peptidase_M1"/>
    <property type="match status" value="1"/>
</dbReference>
<gene>
    <name evidence="15" type="ORF">KUCA_T00001406001</name>
</gene>
<evidence type="ECO:0000256" key="6">
    <source>
        <dbReference type="ARBA" id="ARBA00022833"/>
    </source>
</evidence>
<dbReference type="Gene3D" id="2.60.40.1730">
    <property type="entry name" value="tricorn interacting facor f3 domain"/>
    <property type="match status" value="1"/>
</dbReference>
<evidence type="ECO:0000256" key="7">
    <source>
        <dbReference type="ARBA" id="ARBA00023049"/>
    </source>
</evidence>
<dbReference type="EC" id="3.4.11.-" evidence="11"/>
<keyword evidence="4 9" id="KW-0479">Metal-binding</keyword>
<dbReference type="AlphaFoldDB" id="W6MHH6"/>
<keyword evidence="16" id="KW-1185">Reference proteome</keyword>
<dbReference type="STRING" id="1382522.W6MHH6"/>
<dbReference type="GO" id="GO:0005737">
    <property type="term" value="C:cytoplasm"/>
    <property type="evidence" value="ECO:0007669"/>
    <property type="project" value="TreeGrafter"/>
</dbReference>
<dbReference type="GO" id="GO:0006508">
    <property type="term" value="P:proteolysis"/>
    <property type="evidence" value="ECO:0007669"/>
    <property type="project" value="UniProtKB-KW"/>
</dbReference>
<keyword evidence="2 11" id="KW-0031">Aminopeptidase</keyword>
<sequence>MTERTRELLPKSLLPTHYGIRIYNVDVASDSFDGYVEISMDVASPTDELVINSKYLEIKSVKLTHSSLKTTSAIEVGQISYDEKKETVTFKLSQEVTAGKLIAAIQYSAKLREDMTGFFKSPYQNSEGKTEYLLVTQFEATDARAAFPCFDEPNLKATFDVTVVADEDLTVLSNMPVAGSKTLDSGKKGSSGPNTLKEVKFETTVKMSTYLLAWSIGKLEYVEAFTKTAVNGKHIPVRVYTLPGLIKDAKFALDTATKTVDYFTEVFDVDYPIPKLDLLATPTHGSNAMENFGLVTFRTSAIIFDESSADFKYKKRVAYIVAHELAHQWFGNLVTMDWWDELWLNEGFATYVGYLAVDHIYPDFEIFTDFVSEALEAALELDSLRSSHPIEVPIYSALEIDQVFDPISYLKGASIIRMLGSAVGVDKFLKGVSIYLKKHAFGNATTEDLWTSVSESVGYDINKRMNVWTKKQGFPYVTVMEKEDDSKSVVISQHRFLASDNLTPTEDEALWWIPLSLEGNHDQANLALDSRRKVLESPGSNKFNKGTTGVYRVIYEPQILEQIASRFGSLPAEDKIGLIADTTAAASAGLINISSVLSFFDGIKAGDIKEYAVWAELGKQITALSTAFGSHPDVAVPLKKFIQKVYSTGNGLITSWDDDLKLSVARPLLLEHSGLFGVPEAIEQAKKLLKSGVKSNLKLAVWQTLLSNNPSREEFDIVLKEAHEPESASSHEIALVALGSINSVKHEYGDEVLKLFLSPAVPQMDALYLGKSLSSNPAMRLRFWGFFKDNYSTVFEKFSNWTLDRFIKDTLDKFSDSQLVDEVREFFENKDVAAFERRLNQALELNSVRIAWVNRSIHDVKEWLINNGY</sequence>
<evidence type="ECO:0000259" key="13">
    <source>
        <dbReference type="Pfam" id="PF11838"/>
    </source>
</evidence>
<evidence type="ECO:0000256" key="4">
    <source>
        <dbReference type="ARBA" id="ARBA00022723"/>
    </source>
</evidence>
<feature type="domain" description="Peptidase M1 membrane alanine aminopeptidase" evidence="12">
    <location>
        <begin position="251"/>
        <end position="468"/>
    </location>
</feature>
<reference evidence="15" key="2">
    <citation type="submission" date="2014-02" db="EMBL/GenBank/DDBJ databases">
        <title>Complete DNA sequence of /Kuraishia capsulata/ illustrates novel genomic features among budding yeasts (/Saccharomycotina/).</title>
        <authorList>
            <person name="Morales L."/>
            <person name="Noel B."/>
            <person name="Porcel B."/>
            <person name="Marcet-Houben M."/>
            <person name="Hullo M-F."/>
            <person name="Sacerdot C."/>
            <person name="Tekaia F."/>
            <person name="Leh-Louis V."/>
            <person name="Despons L."/>
            <person name="Khanna V."/>
            <person name="Aury J-M."/>
            <person name="Barbe V."/>
            <person name="Couloux A."/>
            <person name="Labadie K."/>
            <person name="Pelletier E."/>
            <person name="Souciet J-L."/>
            <person name="Boekhout T."/>
            <person name="Gabaldon T."/>
            <person name="Wincker P."/>
            <person name="Dujon B."/>
        </authorList>
    </citation>
    <scope>NUCLEOTIDE SEQUENCE</scope>
    <source>
        <strain evidence="15">CBS 1993</strain>
    </source>
</reference>
<protein>
    <recommendedName>
        <fullName evidence="11">Aminopeptidase</fullName>
        <ecNumber evidence="11">3.4.11.-</ecNumber>
    </recommendedName>
</protein>
<dbReference type="InterPro" id="IPR042097">
    <property type="entry name" value="Aminopeptidase_N-like_N_sf"/>
</dbReference>
<feature type="binding site" evidence="9">
    <location>
        <position position="327"/>
    </location>
    <ligand>
        <name>Zn(2+)</name>
        <dbReference type="ChEBI" id="CHEBI:29105"/>
        <note>catalytic</note>
    </ligand>
</feature>
<dbReference type="SUPFAM" id="SSF55486">
    <property type="entry name" value="Metalloproteases ('zincins'), catalytic domain"/>
    <property type="match status" value="1"/>
</dbReference>
<reference evidence="15" key="1">
    <citation type="submission" date="2013-12" db="EMBL/GenBank/DDBJ databases">
        <authorList>
            <person name="Genoscope - CEA"/>
        </authorList>
    </citation>
    <scope>NUCLEOTIDE SEQUENCE</scope>
    <source>
        <strain evidence="15">CBS 1993</strain>
    </source>
</reference>
<accession>W6MHH6</accession>
<evidence type="ECO:0000256" key="10">
    <source>
        <dbReference type="PIRSR" id="PIRSR634016-4"/>
    </source>
</evidence>
<dbReference type="InterPro" id="IPR001930">
    <property type="entry name" value="Peptidase_M1"/>
</dbReference>
<dbReference type="SUPFAM" id="SSF63737">
    <property type="entry name" value="Leukotriene A4 hydrolase N-terminal domain"/>
    <property type="match status" value="1"/>
</dbReference>
<dbReference type="GO" id="GO:0008270">
    <property type="term" value="F:zinc ion binding"/>
    <property type="evidence" value="ECO:0007669"/>
    <property type="project" value="UniProtKB-UniRule"/>
</dbReference>
<evidence type="ECO:0000259" key="14">
    <source>
        <dbReference type="Pfam" id="PF17900"/>
    </source>
</evidence>
<dbReference type="GO" id="GO:0016020">
    <property type="term" value="C:membrane"/>
    <property type="evidence" value="ECO:0007669"/>
    <property type="project" value="TreeGrafter"/>
</dbReference>
<dbReference type="HOGENOM" id="CLU_003705_0_1_1"/>
<evidence type="ECO:0000313" key="15">
    <source>
        <dbReference type="EMBL" id="CDK25436.1"/>
    </source>
</evidence>
<evidence type="ECO:0000313" key="16">
    <source>
        <dbReference type="Proteomes" id="UP000019384"/>
    </source>
</evidence>
<comment type="similarity">
    <text evidence="1 11">Belongs to the peptidase M1 family.</text>
</comment>
<dbReference type="RefSeq" id="XP_022457448.1">
    <property type="nucleotide sequence ID" value="XM_022603581.1"/>
</dbReference>
<evidence type="ECO:0000256" key="3">
    <source>
        <dbReference type="ARBA" id="ARBA00022670"/>
    </source>
</evidence>
<dbReference type="GeneID" id="34518836"/>
<dbReference type="GO" id="GO:0070006">
    <property type="term" value="F:metalloaminopeptidase activity"/>
    <property type="evidence" value="ECO:0007669"/>
    <property type="project" value="TreeGrafter"/>
</dbReference>
<evidence type="ECO:0000256" key="8">
    <source>
        <dbReference type="PIRSR" id="PIRSR634016-1"/>
    </source>
</evidence>
<dbReference type="InterPro" id="IPR034016">
    <property type="entry name" value="M1_APN-typ"/>
</dbReference>
<dbReference type="Gene3D" id="1.25.50.20">
    <property type="match status" value="1"/>
</dbReference>
<dbReference type="Gene3D" id="2.60.40.1910">
    <property type="match status" value="1"/>
</dbReference>
<feature type="domain" description="Aminopeptidase N-like N-terminal" evidence="14">
    <location>
        <begin position="15"/>
        <end position="211"/>
    </location>
</feature>
<dbReference type="MEROPS" id="M01.A25"/>
<dbReference type="InterPro" id="IPR014782">
    <property type="entry name" value="Peptidase_M1_dom"/>
</dbReference>
<dbReference type="InterPro" id="IPR024571">
    <property type="entry name" value="ERAP1-like_C_dom"/>
</dbReference>
<dbReference type="OrthoDB" id="10031169at2759"/>